<evidence type="ECO:0000256" key="2">
    <source>
        <dbReference type="ARBA" id="ARBA00022448"/>
    </source>
</evidence>
<sequence length="51" mass="5610">TWGNMIREGLSHLTNAPWLSIFPGIAILITILSFNMIGDGIRDVTDPRTQG</sequence>
<accession>A0A662DMA7</accession>
<proteinExistence type="predicted"/>
<feature type="transmembrane region" description="Helical" evidence="3">
    <location>
        <begin position="20"/>
        <end position="38"/>
    </location>
</feature>
<dbReference type="PANTHER" id="PTHR43386">
    <property type="entry name" value="OLIGOPEPTIDE TRANSPORT SYSTEM PERMEASE PROTEIN APPC"/>
    <property type="match status" value="1"/>
</dbReference>
<evidence type="ECO:0000313" key="5">
    <source>
        <dbReference type="Proteomes" id="UP000280417"/>
    </source>
</evidence>
<dbReference type="PANTHER" id="PTHR43386:SF1">
    <property type="entry name" value="D,D-DIPEPTIDE TRANSPORT SYSTEM PERMEASE PROTEIN DDPC-RELATED"/>
    <property type="match status" value="1"/>
</dbReference>
<dbReference type="AlphaFoldDB" id="A0A662DMA7"/>
<comment type="subcellular location">
    <subcellularLocation>
        <location evidence="1">Cell membrane</location>
        <topology evidence="1">Multi-pass membrane protein</topology>
    </subcellularLocation>
</comment>
<keyword evidence="3" id="KW-1133">Transmembrane helix</keyword>
<evidence type="ECO:0000256" key="3">
    <source>
        <dbReference type="SAM" id="Phobius"/>
    </source>
</evidence>
<gene>
    <name evidence="4" type="primary">nikC</name>
    <name evidence="4" type="ORF">DRJ04_00730</name>
</gene>
<feature type="non-terminal residue" evidence="4">
    <location>
        <position position="1"/>
    </location>
</feature>
<organism evidence="4 5">
    <name type="scientific">Aerophobetes bacterium</name>
    <dbReference type="NCBI Taxonomy" id="2030807"/>
    <lineage>
        <taxon>Bacteria</taxon>
        <taxon>Candidatus Aerophobota</taxon>
    </lineage>
</organism>
<comment type="caution">
    <text evidence="4">The sequence shown here is derived from an EMBL/GenBank/DDBJ whole genome shotgun (WGS) entry which is preliminary data.</text>
</comment>
<keyword evidence="3" id="KW-0472">Membrane</keyword>
<name>A0A662DMA7_UNCAE</name>
<reference evidence="4 5" key="1">
    <citation type="submission" date="2018-06" db="EMBL/GenBank/DDBJ databases">
        <title>Extensive metabolic versatility and redundancy in microbially diverse, dynamic hydrothermal sediments.</title>
        <authorList>
            <person name="Dombrowski N."/>
            <person name="Teske A."/>
            <person name="Baker B.J."/>
        </authorList>
    </citation>
    <scope>NUCLEOTIDE SEQUENCE [LARGE SCALE GENOMIC DNA]</scope>
    <source>
        <strain evidence="4">B3_G15</strain>
    </source>
</reference>
<evidence type="ECO:0000256" key="1">
    <source>
        <dbReference type="ARBA" id="ARBA00004651"/>
    </source>
</evidence>
<dbReference type="Proteomes" id="UP000280417">
    <property type="component" value="Unassembled WGS sequence"/>
</dbReference>
<dbReference type="InterPro" id="IPR050366">
    <property type="entry name" value="BP-dependent_transpt_permease"/>
</dbReference>
<dbReference type="GO" id="GO:0005886">
    <property type="term" value="C:plasma membrane"/>
    <property type="evidence" value="ECO:0007669"/>
    <property type="project" value="UniProtKB-SubCell"/>
</dbReference>
<dbReference type="EMBL" id="QMQA01000010">
    <property type="protein sequence ID" value="RLE15269.1"/>
    <property type="molecule type" value="Genomic_DNA"/>
</dbReference>
<keyword evidence="3" id="KW-0812">Transmembrane</keyword>
<protein>
    <submittedName>
        <fullName evidence="4">Nickel ABC transporter permease subunit NikC</fullName>
    </submittedName>
</protein>
<keyword evidence="2" id="KW-0813">Transport</keyword>
<evidence type="ECO:0000313" key="4">
    <source>
        <dbReference type="EMBL" id="RLE15269.1"/>
    </source>
</evidence>